<proteinExistence type="predicted"/>
<dbReference type="EMBL" id="JAWDGP010007358">
    <property type="protein sequence ID" value="KAK3723613.1"/>
    <property type="molecule type" value="Genomic_DNA"/>
</dbReference>
<organism evidence="2 3">
    <name type="scientific">Elysia crispata</name>
    <name type="common">lettuce slug</name>
    <dbReference type="NCBI Taxonomy" id="231223"/>
    <lineage>
        <taxon>Eukaryota</taxon>
        <taxon>Metazoa</taxon>
        <taxon>Spiralia</taxon>
        <taxon>Lophotrochozoa</taxon>
        <taxon>Mollusca</taxon>
        <taxon>Gastropoda</taxon>
        <taxon>Heterobranchia</taxon>
        <taxon>Euthyneura</taxon>
        <taxon>Panpulmonata</taxon>
        <taxon>Sacoglossa</taxon>
        <taxon>Placobranchoidea</taxon>
        <taxon>Plakobranchidae</taxon>
        <taxon>Elysia</taxon>
    </lineage>
</organism>
<reference evidence="2" key="1">
    <citation type="journal article" date="2023" name="G3 (Bethesda)">
        <title>A reference genome for the long-term kleptoplast-retaining sea slug Elysia crispata morphotype clarki.</title>
        <authorList>
            <person name="Eastman K.E."/>
            <person name="Pendleton A.L."/>
            <person name="Shaikh M.A."/>
            <person name="Suttiyut T."/>
            <person name="Ogas R."/>
            <person name="Tomko P."/>
            <person name="Gavelis G."/>
            <person name="Widhalm J.R."/>
            <person name="Wisecaver J.H."/>
        </authorList>
    </citation>
    <scope>NUCLEOTIDE SEQUENCE</scope>
    <source>
        <strain evidence="2">ECLA1</strain>
    </source>
</reference>
<keyword evidence="1" id="KW-1133">Transmembrane helix</keyword>
<name>A0AAE1CNT1_9GAST</name>
<protein>
    <submittedName>
        <fullName evidence="2">Uncharacterized protein</fullName>
    </submittedName>
</protein>
<dbReference type="GO" id="GO:0008528">
    <property type="term" value="F:G protein-coupled peptide receptor activity"/>
    <property type="evidence" value="ECO:0007669"/>
    <property type="project" value="TreeGrafter"/>
</dbReference>
<accession>A0AAE1CNT1</accession>
<evidence type="ECO:0000313" key="2">
    <source>
        <dbReference type="EMBL" id="KAK3723613.1"/>
    </source>
</evidence>
<dbReference type="Proteomes" id="UP001283361">
    <property type="component" value="Unassembled WGS sequence"/>
</dbReference>
<dbReference type="PANTHER" id="PTHR24372:SF77">
    <property type="entry name" value="G-PROTEIN COUPLED RECEPTORS FAMILY 1 PROFILE DOMAIN-CONTAINING PROTEIN"/>
    <property type="match status" value="1"/>
</dbReference>
<dbReference type="SUPFAM" id="SSF81321">
    <property type="entry name" value="Family A G protein-coupled receptor-like"/>
    <property type="match status" value="1"/>
</dbReference>
<evidence type="ECO:0000256" key="1">
    <source>
        <dbReference type="SAM" id="Phobius"/>
    </source>
</evidence>
<keyword evidence="1" id="KW-0472">Membrane</keyword>
<dbReference type="GO" id="GO:0007189">
    <property type="term" value="P:adenylate cyclase-activating G protein-coupled receptor signaling pathway"/>
    <property type="evidence" value="ECO:0007669"/>
    <property type="project" value="TreeGrafter"/>
</dbReference>
<gene>
    <name evidence="2" type="ORF">RRG08_041442</name>
</gene>
<dbReference type="Gene3D" id="1.20.1070.10">
    <property type="entry name" value="Rhodopsin 7-helix transmembrane proteins"/>
    <property type="match status" value="1"/>
</dbReference>
<keyword evidence="1" id="KW-0812">Transmembrane</keyword>
<dbReference type="PANTHER" id="PTHR24372">
    <property type="entry name" value="GLYCOPROTEIN HORMONE RECEPTOR"/>
    <property type="match status" value="1"/>
</dbReference>
<sequence length="99" mass="10852">MRQDLNLARRLAVVAFTDLLCWLPIGILGFLALDGQVLGGEAYAWMAVFEVSVNSALNPTLSSLPVIRNYLVKVITKCIALKKMKVGSSSEDHMAMSRI</sequence>
<dbReference type="GO" id="GO:0009755">
    <property type="term" value="P:hormone-mediated signaling pathway"/>
    <property type="evidence" value="ECO:0007669"/>
    <property type="project" value="TreeGrafter"/>
</dbReference>
<evidence type="ECO:0000313" key="3">
    <source>
        <dbReference type="Proteomes" id="UP001283361"/>
    </source>
</evidence>
<keyword evidence="3" id="KW-1185">Reference proteome</keyword>
<feature type="transmembrane region" description="Helical" evidence="1">
    <location>
        <begin position="12"/>
        <end position="33"/>
    </location>
</feature>
<comment type="caution">
    <text evidence="2">The sequence shown here is derived from an EMBL/GenBank/DDBJ whole genome shotgun (WGS) entry which is preliminary data.</text>
</comment>
<dbReference type="GO" id="GO:0005886">
    <property type="term" value="C:plasma membrane"/>
    <property type="evidence" value="ECO:0007669"/>
    <property type="project" value="TreeGrafter"/>
</dbReference>
<dbReference type="AlphaFoldDB" id="A0AAE1CNT1"/>